<reference evidence="16" key="1">
    <citation type="submission" date="2021-01" db="EMBL/GenBank/DDBJ databases">
        <authorList>
            <person name="Corre E."/>
            <person name="Pelletier E."/>
            <person name="Niang G."/>
            <person name="Scheremetjew M."/>
            <person name="Finn R."/>
            <person name="Kale V."/>
            <person name="Holt S."/>
            <person name="Cochrane G."/>
            <person name="Meng A."/>
            <person name="Brown T."/>
            <person name="Cohen L."/>
        </authorList>
    </citation>
    <scope>NUCLEOTIDE SEQUENCE</scope>
    <source>
        <strain evidence="16">308</strain>
    </source>
</reference>
<keyword evidence="6" id="KW-0999">Mitochondrion inner membrane</keyword>
<evidence type="ECO:0000256" key="3">
    <source>
        <dbReference type="ARBA" id="ARBA00022448"/>
    </source>
</evidence>
<keyword evidence="8" id="KW-1133">Transmembrane helix</keyword>
<evidence type="ECO:0000259" key="14">
    <source>
        <dbReference type="PROSITE" id="PS50042"/>
    </source>
</evidence>
<comment type="subunit">
    <text evidence="11">Homodimer (via N-terminus).</text>
</comment>
<keyword evidence="3" id="KW-0813">Transport</keyword>
<dbReference type="Gene3D" id="1.50.40.10">
    <property type="entry name" value="Mitochondrial carrier domain"/>
    <property type="match status" value="1"/>
</dbReference>
<dbReference type="GO" id="GO:0015183">
    <property type="term" value="F:L-aspartate transmembrane transporter activity"/>
    <property type="evidence" value="ECO:0007669"/>
    <property type="project" value="TreeGrafter"/>
</dbReference>
<keyword evidence="7" id="KW-0106">Calcium</keyword>
<dbReference type="PANTHER" id="PTHR45678:SF9">
    <property type="entry name" value="CALCIUM-BINDING MITOCHONDRIAL CARRIER PROTEIN ARALAR1"/>
    <property type="match status" value="1"/>
</dbReference>
<dbReference type="InterPro" id="IPR018108">
    <property type="entry name" value="MCP_transmembrane"/>
</dbReference>
<dbReference type="InterPro" id="IPR018490">
    <property type="entry name" value="cNMP-bd_dom_sf"/>
</dbReference>
<keyword evidence="10 12" id="KW-0472">Membrane</keyword>
<feature type="repeat" description="Solcar" evidence="12">
    <location>
        <begin position="616"/>
        <end position="706"/>
    </location>
</feature>
<feature type="region of interest" description="Disordered" evidence="13">
    <location>
        <begin position="582"/>
        <end position="605"/>
    </location>
</feature>
<dbReference type="InterPro" id="IPR011992">
    <property type="entry name" value="EF-hand-dom_pair"/>
</dbReference>
<dbReference type="Gene3D" id="1.10.238.10">
    <property type="entry name" value="EF-hand"/>
    <property type="match status" value="1"/>
</dbReference>
<protein>
    <recommendedName>
        <fullName evidence="17">Calmodulin</fullName>
    </recommendedName>
</protein>
<evidence type="ECO:0000256" key="12">
    <source>
        <dbReference type="PROSITE-ProRule" id="PRU00282"/>
    </source>
</evidence>
<evidence type="ECO:0000256" key="6">
    <source>
        <dbReference type="ARBA" id="ARBA00022792"/>
    </source>
</evidence>
<feature type="compositionally biased region" description="Polar residues" evidence="13">
    <location>
        <begin position="18"/>
        <end position="36"/>
    </location>
</feature>
<dbReference type="Pfam" id="PF13833">
    <property type="entry name" value="EF-hand_8"/>
    <property type="match status" value="1"/>
</dbReference>
<dbReference type="Gene3D" id="2.60.120.10">
    <property type="entry name" value="Jelly Rolls"/>
    <property type="match status" value="1"/>
</dbReference>
<evidence type="ECO:0000256" key="8">
    <source>
        <dbReference type="ARBA" id="ARBA00022989"/>
    </source>
</evidence>
<evidence type="ECO:0000256" key="10">
    <source>
        <dbReference type="ARBA" id="ARBA00023136"/>
    </source>
</evidence>
<dbReference type="FunFam" id="1.50.40.10:FF:000004">
    <property type="entry name" value="Calcium-binding mitochondrial carrier protein Aralar1"/>
    <property type="match status" value="1"/>
</dbReference>
<dbReference type="SUPFAM" id="SSF47473">
    <property type="entry name" value="EF-hand"/>
    <property type="match status" value="1"/>
</dbReference>
<feature type="domain" description="Cyclic nucleotide-binding" evidence="14">
    <location>
        <begin position="105"/>
        <end position="197"/>
    </location>
</feature>
<sequence>MRYTSSSGKMDWADKIEQPSSNNDDNQMPRSQSMCTRSSPELSLYNSFLCLPQALFAKRINAQCEGLSPPNRRKISNSISRHYTSPPKTPDDIALIKLALHSNSFMTCLDEEQIERFIKSAVLLTYEEGENVLTQGDLGDNLYVVRTGIADIHINGKHTKTVGRGRLVGEGAILFDRVRSASVIVKRKTDSNIIANDTKEVPTGQQKSEYKSADENNKEDKNILECWAVSADTFRNYVLHSENMVRMFNKYANISKDGEVSGDVKEEAFLTMDDFVRSCIDTTHDNGLTSLVRIANTYNVLRSSKGYQRINFADYCLFHILMARPDPEVDIAFLLMDQHRRGWITLEDFKDYIGNQITGGTLKKGMFNMKSDFVIRFFGSRGDNVIRISEFSQFFVNLQREIGAQAFLNTAGAYGGSTGLVPGPKFVEVVKTACGWRLPEGIVDRLEELCVDTENSEDDSLQIKKKQKKFLFSKAPKSIHVEEVGVGFIDFLAYQEVLSQLPAICHLVEEACRIKKGPVSPDDFKVANRVIGLGGKMSRRQVDIIFKIFDVNYDGFISPEDVTSIVGEGFAHKLEAIPGREGKLTFAPPPDERAPLLRPKPSESNSEEGSFFSFLLGAVGSFVMASIAGGIGATAVYPIDLVKTRMQNQRTASDGKQLYKHSFDCFKKTLRSEGVPGFYRGMLPQLIGVAPEKAIKLTVNDMLRSAFTVHDEFGGKKLHFPLEVLSGGSAGACQVLVTNPLEITKIRLQVQGETASLLKAAGKEVPPPQSAMSIVKELGVSGLYKGAGACLLRDVPFSAIYFPAYAWLKTYLQGDAEGGASASNLLLAGAGAGVPAAFLTTPADVVKTRLQVVTREGEMAYTGMRDCTTKILKYEGFSAFFKGSGMRVFRSSPQFGVTLVSYEMLSRWMPNTDNYNPPTNAPVDSKDYITAFRDRGIQDKADDIDSMMTNMGVSMMKNWERN</sequence>
<dbReference type="InterPro" id="IPR002067">
    <property type="entry name" value="MCP"/>
</dbReference>
<feature type="region of interest" description="Disordered" evidence="13">
    <location>
        <begin position="1"/>
        <end position="36"/>
    </location>
</feature>
<dbReference type="GO" id="GO:0005743">
    <property type="term" value="C:mitochondrial inner membrane"/>
    <property type="evidence" value="ECO:0007669"/>
    <property type="project" value="UniProtKB-SubCell"/>
</dbReference>
<evidence type="ECO:0000256" key="7">
    <source>
        <dbReference type="ARBA" id="ARBA00022837"/>
    </source>
</evidence>
<dbReference type="InterPro" id="IPR014710">
    <property type="entry name" value="RmlC-like_jellyroll"/>
</dbReference>
<evidence type="ECO:0000256" key="9">
    <source>
        <dbReference type="ARBA" id="ARBA00023128"/>
    </source>
</evidence>
<dbReference type="PROSITE" id="PS50042">
    <property type="entry name" value="CNMP_BINDING_3"/>
    <property type="match status" value="1"/>
</dbReference>
<comment type="similarity">
    <text evidence="2">Belongs to the mitochondrial carrier (TC 2.A.29) family.</text>
</comment>
<dbReference type="PRINTS" id="PR00926">
    <property type="entry name" value="MITOCARRIER"/>
</dbReference>
<feature type="repeat" description="Solcar" evidence="12">
    <location>
        <begin position="820"/>
        <end position="908"/>
    </location>
</feature>
<evidence type="ECO:0000256" key="13">
    <source>
        <dbReference type="SAM" id="MobiDB-lite"/>
    </source>
</evidence>
<evidence type="ECO:0000256" key="4">
    <source>
        <dbReference type="ARBA" id="ARBA00022692"/>
    </source>
</evidence>
<dbReference type="SMART" id="SM00100">
    <property type="entry name" value="cNMP"/>
    <property type="match status" value="1"/>
</dbReference>
<feature type="region of interest" description="Disordered" evidence="13">
    <location>
        <begin position="196"/>
        <end position="216"/>
    </location>
</feature>
<dbReference type="PANTHER" id="PTHR45678">
    <property type="entry name" value="MITOCHONDRIAL 2-OXODICARBOXYLATE CARRIER 1-RELATED"/>
    <property type="match status" value="1"/>
</dbReference>
<feature type="repeat" description="Solcar" evidence="12">
    <location>
        <begin position="718"/>
        <end position="811"/>
    </location>
</feature>
<dbReference type="PROSITE" id="PS50222">
    <property type="entry name" value="EF_HAND_2"/>
    <property type="match status" value="1"/>
</dbReference>
<accession>A0A7S1BCR2</accession>
<evidence type="ECO:0000256" key="1">
    <source>
        <dbReference type="ARBA" id="ARBA00004448"/>
    </source>
</evidence>
<gene>
    <name evidence="16" type="ORF">CHYS00102_LOCUS9478</name>
</gene>
<dbReference type="EMBL" id="HBFR01013084">
    <property type="protein sequence ID" value="CAD8882290.1"/>
    <property type="molecule type" value="Transcribed_RNA"/>
</dbReference>
<evidence type="ECO:0000256" key="5">
    <source>
        <dbReference type="ARBA" id="ARBA00022737"/>
    </source>
</evidence>
<dbReference type="AlphaFoldDB" id="A0A7S1BCR2"/>
<dbReference type="Pfam" id="PF00153">
    <property type="entry name" value="Mito_carr"/>
    <property type="match status" value="3"/>
</dbReference>
<evidence type="ECO:0000256" key="2">
    <source>
        <dbReference type="ARBA" id="ARBA00006375"/>
    </source>
</evidence>
<dbReference type="GO" id="GO:0005509">
    <property type="term" value="F:calcium ion binding"/>
    <property type="evidence" value="ECO:0007669"/>
    <property type="project" value="InterPro"/>
</dbReference>
<evidence type="ECO:0008006" key="17">
    <source>
        <dbReference type="Google" id="ProtNLM"/>
    </source>
</evidence>
<dbReference type="CDD" id="cd00038">
    <property type="entry name" value="CAP_ED"/>
    <property type="match status" value="1"/>
</dbReference>
<dbReference type="InterPro" id="IPR051028">
    <property type="entry name" value="Mito_Solute_Carrier"/>
</dbReference>
<evidence type="ECO:0000313" key="16">
    <source>
        <dbReference type="EMBL" id="CAD8882290.1"/>
    </source>
</evidence>
<dbReference type="SUPFAM" id="SSF103506">
    <property type="entry name" value="Mitochondrial carrier"/>
    <property type="match status" value="1"/>
</dbReference>
<dbReference type="PROSITE" id="PS50920">
    <property type="entry name" value="SOLCAR"/>
    <property type="match status" value="3"/>
</dbReference>
<name>A0A7S1BCR2_9STRA</name>
<dbReference type="GO" id="GO:0043490">
    <property type="term" value="P:malate-aspartate shuttle"/>
    <property type="evidence" value="ECO:0007669"/>
    <property type="project" value="TreeGrafter"/>
</dbReference>
<keyword evidence="4 12" id="KW-0812">Transmembrane</keyword>
<dbReference type="SUPFAM" id="SSF51206">
    <property type="entry name" value="cAMP-binding domain-like"/>
    <property type="match status" value="1"/>
</dbReference>
<dbReference type="InterPro" id="IPR023395">
    <property type="entry name" value="MCP_dom_sf"/>
</dbReference>
<keyword evidence="9" id="KW-0496">Mitochondrion</keyword>
<dbReference type="InterPro" id="IPR002048">
    <property type="entry name" value="EF_hand_dom"/>
</dbReference>
<dbReference type="Pfam" id="PF00027">
    <property type="entry name" value="cNMP_binding"/>
    <property type="match status" value="1"/>
</dbReference>
<dbReference type="InterPro" id="IPR000595">
    <property type="entry name" value="cNMP-bd_dom"/>
</dbReference>
<organism evidence="16">
    <name type="scientific">Corethron hystrix</name>
    <dbReference type="NCBI Taxonomy" id="216773"/>
    <lineage>
        <taxon>Eukaryota</taxon>
        <taxon>Sar</taxon>
        <taxon>Stramenopiles</taxon>
        <taxon>Ochrophyta</taxon>
        <taxon>Bacillariophyta</taxon>
        <taxon>Coscinodiscophyceae</taxon>
        <taxon>Corethrophycidae</taxon>
        <taxon>Corethrales</taxon>
        <taxon>Corethraceae</taxon>
        <taxon>Corethron</taxon>
    </lineage>
</organism>
<dbReference type="GO" id="GO:0005313">
    <property type="term" value="F:L-glutamate transmembrane transporter activity"/>
    <property type="evidence" value="ECO:0007669"/>
    <property type="project" value="TreeGrafter"/>
</dbReference>
<keyword evidence="5" id="KW-0677">Repeat</keyword>
<feature type="domain" description="EF-hand" evidence="15">
    <location>
        <begin position="537"/>
        <end position="572"/>
    </location>
</feature>
<proteinExistence type="inferred from homology"/>
<comment type="subcellular location">
    <subcellularLocation>
        <location evidence="1">Mitochondrion inner membrane</location>
        <topology evidence="1">Multi-pass membrane protein</topology>
    </subcellularLocation>
</comment>
<evidence type="ECO:0000256" key="11">
    <source>
        <dbReference type="ARBA" id="ARBA00038674"/>
    </source>
</evidence>
<evidence type="ECO:0000259" key="15">
    <source>
        <dbReference type="PROSITE" id="PS50222"/>
    </source>
</evidence>